<dbReference type="Pfam" id="PF13966">
    <property type="entry name" value="zf-RVT"/>
    <property type="match status" value="1"/>
</dbReference>
<evidence type="ECO:0000313" key="9">
    <source>
        <dbReference type="EMBL" id="CAI9115352.1"/>
    </source>
</evidence>
<reference evidence="9" key="1">
    <citation type="submission" date="2023-03" db="EMBL/GenBank/DDBJ databases">
        <authorList>
            <person name="Julca I."/>
        </authorList>
    </citation>
    <scope>NUCLEOTIDE SEQUENCE</scope>
</reference>
<keyword evidence="4" id="KW-0804">Transcription</keyword>
<keyword evidence="10" id="KW-1185">Reference proteome</keyword>
<comment type="subcellular location">
    <subcellularLocation>
        <location evidence="1">Nucleus</location>
    </subcellularLocation>
</comment>
<dbReference type="GO" id="GO:0003677">
    <property type="term" value="F:DNA binding"/>
    <property type="evidence" value="ECO:0007669"/>
    <property type="project" value="UniProtKB-KW"/>
</dbReference>
<accession>A0AAV1E6N0</accession>
<feature type="domain" description="TF-B3" evidence="7">
    <location>
        <begin position="1036"/>
        <end position="1115"/>
    </location>
</feature>
<evidence type="ECO:0000259" key="8">
    <source>
        <dbReference type="Pfam" id="PF13966"/>
    </source>
</evidence>
<dbReference type="SUPFAM" id="SSF81383">
    <property type="entry name" value="F-box domain"/>
    <property type="match status" value="1"/>
</dbReference>
<evidence type="ECO:0000256" key="3">
    <source>
        <dbReference type="ARBA" id="ARBA00023125"/>
    </source>
</evidence>
<gene>
    <name evidence="9" type="ORF">OLC1_LOCUS21896</name>
</gene>
<evidence type="ECO:0000259" key="6">
    <source>
        <dbReference type="Pfam" id="PF00646"/>
    </source>
</evidence>
<dbReference type="GO" id="GO:0005634">
    <property type="term" value="C:nucleus"/>
    <property type="evidence" value="ECO:0007669"/>
    <property type="project" value="UniProtKB-SubCell"/>
</dbReference>
<dbReference type="InterPro" id="IPR015300">
    <property type="entry name" value="DNA-bd_pseudobarrel_sf"/>
</dbReference>
<evidence type="ECO:0000256" key="4">
    <source>
        <dbReference type="ARBA" id="ARBA00023163"/>
    </source>
</evidence>
<dbReference type="InterPro" id="IPR036047">
    <property type="entry name" value="F-box-like_dom_sf"/>
</dbReference>
<dbReference type="SUPFAM" id="SSF101936">
    <property type="entry name" value="DNA-binding pseudobarrel domain"/>
    <property type="match status" value="1"/>
</dbReference>
<sequence length="1484" mass="169300">MGQTENIKSNDGLYIDENVLSNIFSRLDIESTGRFRCACKTWEELLKLPDLVTRKRDMYYNESIEHLLTFTQRNIEIDGDGIKPVLVVERRMIIMHTTTTEVQSNKNLTIRPERRNEEDDMHKIMPITTDLIDQVSWKAVDMVCPFRVDEEIWMDRYVYWPIDKPRSRMGPQSMKLLVSFDTETETFQWKPGFKFEEDPPIVPIWVSLHDLPIEFLNPKVIFSMAMAIGKPLKVDTPTLNLTRPSVARLCVEVELKKDFPKSVKVGRKGKKHEQFFTYEHVPAYCSKCSKIGHKAEDFKKGIARKLVDDSKQKNPAQDVPPKSILKKLGNPSAVLNVSNVAQTKGSSSGLTRKEKVVIPVEMQGSPRKIMTESKPVSQAESETTVVGFAARTEAKVDNVATAVANRFEALELITETDTEGLSSDVHRSSLKLRRCKRLRLSSPQLGLKKSVAGATRIDNAIQETLMMLGSDTRLPMGHFVDDCTVGMRTEDMMFADIDQDSWSEGEAKERDVLELEPAQGVVKAKKRGQPMLEKPKVDEMRWELGFDLALSSETSKIWVFWKKDFSVSLIDGNEQVLHFEATHGLVLGGDFNVIRSLEEYSGQSVQDHVAITEFNECIETCSLFEKLPICEEYTWGGTRSTGWISDGTMITDVAGIENDAVQVYRELLRDSALNQDVVEAQNALLLHSPSALSNDDCDDLLKPFGLVANYRIPRGSFVVSHLAFADDLIIFTKGLKKSLRELNSFLATYEQASGQKFQEEEDLLFWQHNPNGSFTVKSAYDDEKATSGGRLDMENLVKAVPLRTSFFVWKLRNKLLPFPEILCQMGIQILPSVCLFCYENGEGFEHTVFWLSHGMRGLEVLCCFVASQDERYGHSCFNFTKIVEKREQEFGARNVVYVAAAYDLVGLMIKVHDLKVRNSEEKDFFKSFFGVELNEVSQPHAMEVKWTPPISDSYILNSDGSSVLSEAGYGYVIHGEGGVFIHGESGYLGGGDSYMAEMVKNWTMKRFVEWKSKTNEMGSEKPKAKFYKIIDRPVSEGIRIPSAFMHKHGHKLGKVVTLKDCWDSKWKVTLRHTDTGTKLMGQDLIKFEQERGIAINYILVFTMKDNAKLRVGIFDDTATKVDYSGKCNGRGQDKDKEPRSQEEDTVFPWFEFTVKKSILSYPFQLAERNDLWEELIRLNGSINNEWLAMGDYNNVLGVDERMGGNQLTLNELLGLQRCVKICELQDLKQQSLKFTWSNKQLGEGRICSRIDRALVNGNCVMKYQRSKVTVLAEGISDHSPLLVQMEEEVLRKPKSFKYFNMWSQSRDFLKVVKASWSEPVMGTCMYQLVKKLKRLKSVLKQLNRNQFPDIHQQMQQSRASLQLIQERVSQNPTDENLQKLEREEYKSHLAVSKAYESFVYQKAKEFWIKQGDSNSTFFHAKMRIRTMKNRILSFVNDEGVLVSDWKLVAEHFVGFYQAQLGQTSARVVADPDIFNLGPTLDWKK</sequence>
<keyword evidence="3" id="KW-0238">DNA-binding</keyword>
<evidence type="ECO:0000256" key="5">
    <source>
        <dbReference type="ARBA" id="ARBA00023242"/>
    </source>
</evidence>
<organism evidence="9 10">
    <name type="scientific">Oldenlandia corymbosa var. corymbosa</name>
    <dbReference type="NCBI Taxonomy" id="529605"/>
    <lineage>
        <taxon>Eukaryota</taxon>
        <taxon>Viridiplantae</taxon>
        <taxon>Streptophyta</taxon>
        <taxon>Embryophyta</taxon>
        <taxon>Tracheophyta</taxon>
        <taxon>Spermatophyta</taxon>
        <taxon>Magnoliopsida</taxon>
        <taxon>eudicotyledons</taxon>
        <taxon>Gunneridae</taxon>
        <taxon>Pentapetalae</taxon>
        <taxon>asterids</taxon>
        <taxon>lamiids</taxon>
        <taxon>Gentianales</taxon>
        <taxon>Rubiaceae</taxon>
        <taxon>Rubioideae</taxon>
        <taxon>Spermacoceae</taxon>
        <taxon>Hedyotis-Oldenlandia complex</taxon>
        <taxon>Oldenlandia</taxon>
    </lineage>
</organism>
<evidence type="ECO:0000313" key="10">
    <source>
        <dbReference type="Proteomes" id="UP001161247"/>
    </source>
</evidence>
<dbReference type="InterPro" id="IPR026960">
    <property type="entry name" value="RVT-Znf"/>
</dbReference>
<evidence type="ECO:0000259" key="7">
    <source>
        <dbReference type="Pfam" id="PF02362"/>
    </source>
</evidence>
<feature type="domain" description="F-box" evidence="6">
    <location>
        <begin position="17"/>
        <end position="51"/>
    </location>
</feature>
<dbReference type="Gene3D" id="3.60.10.10">
    <property type="entry name" value="Endonuclease/exonuclease/phosphatase"/>
    <property type="match status" value="1"/>
</dbReference>
<protein>
    <submittedName>
        <fullName evidence="9">OLC1v1016239C1</fullName>
    </submittedName>
</protein>
<dbReference type="EMBL" id="OX459125">
    <property type="protein sequence ID" value="CAI9115352.1"/>
    <property type="molecule type" value="Genomic_DNA"/>
</dbReference>
<keyword evidence="2" id="KW-0805">Transcription regulation</keyword>
<dbReference type="Pfam" id="PF00646">
    <property type="entry name" value="F-box"/>
    <property type="match status" value="1"/>
</dbReference>
<dbReference type="InterPro" id="IPR040256">
    <property type="entry name" value="At4g02000-like"/>
</dbReference>
<dbReference type="InterPro" id="IPR001810">
    <property type="entry name" value="F-box_dom"/>
</dbReference>
<dbReference type="PANTHER" id="PTHR31286:SF180">
    <property type="entry name" value="OS10G0362600 PROTEIN"/>
    <property type="match status" value="1"/>
</dbReference>
<evidence type="ECO:0000256" key="1">
    <source>
        <dbReference type="ARBA" id="ARBA00004123"/>
    </source>
</evidence>
<dbReference type="InterPro" id="IPR003340">
    <property type="entry name" value="B3_DNA-bd"/>
</dbReference>
<evidence type="ECO:0000256" key="2">
    <source>
        <dbReference type="ARBA" id="ARBA00023015"/>
    </source>
</evidence>
<dbReference type="CDD" id="cd10017">
    <property type="entry name" value="B3_DNA"/>
    <property type="match status" value="1"/>
</dbReference>
<dbReference type="PANTHER" id="PTHR31286">
    <property type="entry name" value="GLYCINE-RICH CELL WALL STRUCTURAL PROTEIN 1.8-LIKE"/>
    <property type="match status" value="1"/>
</dbReference>
<dbReference type="SUPFAM" id="SSF56219">
    <property type="entry name" value="DNase I-like"/>
    <property type="match status" value="1"/>
</dbReference>
<feature type="domain" description="Reverse transcriptase zinc-binding" evidence="8">
    <location>
        <begin position="774"/>
        <end position="849"/>
    </location>
</feature>
<proteinExistence type="predicted"/>
<keyword evidence="5" id="KW-0539">Nucleus</keyword>
<dbReference type="Gene3D" id="2.40.330.10">
    <property type="entry name" value="DNA-binding pseudobarrel domain"/>
    <property type="match status" value="1"/>
</dbReference>
<name>A0AAV1E6N0_OLDCO</name>
<dbReference type="InterPro" id="IPR036691">
    <property type="entry name" value="Endo/exonu/phosph_ase_sf"/>
</dbReference>
<dbReference type="Proteomes" id="UP001161247">
    <property type="component" value="Chromosome 8"/>
</dbReference>
<dbReference type="Pfam" id="PF02362">
    <property type="entry name" value="B3"/>
    <property type="match status" value="1"/>
</dbReference>